<name>A0A553NF09_TIGCA</name>
<keyword evidence="2 7" id="KW-0812">Transmembrane</keyword>
<organism evidence="9 10">
    <name type="scientific">Tigriopus californicus</name>
    <name type="common">Marine copepod</name>
    <dbReference type="NCBI Taxonomy" id="6832"/>
    <lineage>
        <taxon>Eukaryota</taxon>
        <taxon>Metazoa</taxon>
        <taxon>Ecdysozoa</taxon>
        <taxon>Arthropoda</taxon>
        <taxon>Crustacea</taxon>
        <taxon>Multicrustacea</taxon>
        <taxon>Hexanauplia</taxon>
        <taxon>Copepoda</taxon>
        <taxon>Harpacticoida</taxon>
        <taxon>Harpacticidae</taxon>
        <taxon>Tigriopus</taxon>
    </lineage>
</organism>
<dbReference type="GO" id="GO:0016175">
    <property type="term" value="F:superoxide-generating NAD(P)H oxidase activity"/>
    <property type="evidence" value="ECO:0007669"/>
    <property type="project" value="TreeGrafter"/>
</dbReference>
<dbReference type="InterPro" id="IPR050369">
    <property type="entry name" value="RBOH/FRE"/>
</dbReference>
<dbReference type="Pfam" id="PF08022">
    <property type="entry name" value="FAD_binding_8"/>
    <property type="match status" value="1"/>
</dbReference>
<gene>
    <name evidence="9" type="ORF">TCAL_03574</name>
</gene>
<comment type="subcellular location">
    <subcellularLocation>
        <location evidence="1">Membrane</location>
        <topology evidence="1">Multi-pass membrane protein</topology>
    </subcellularLocation>
</comment>
<dbReference type="InterPro" id="IPR013130">
    <property type="entry name" value="Fe3_Rdtase_TM_dom"/>
</dbReference>
<evidence type="ECO:0000256" key="1">
    <source>
        <dbReference type="ARBA" id="ARBA00004141"/>
    </source>
</evidence>
<dbReference type="FunFam" id="2.40.30.10:FF:000056">
    <property type="entry name" value="NADPH oxidase 5"/>
    <property type="match status" value="1"/>
</dbReference>
<feature type="region of interest" description="Disordered" evidence="6">
    <location>
        <begin position="654"/>
        <end position="678"/>
    </location>
</feature>
<feature type="transmembrane region" description="Helical" evidence="7">
    <location>
        <begin position="357"/>
        <end position="375"/>
    </location>
</feature>
<keyword evidence="5 7" id="KW-0472">Membrane</keyword>
<dbReference type="STRING" id="6832.A0A553NF09"/>
<feature type="transmembrane region" description="Helical" evidence="7">
    <location>
        <begin position="325"/>
        <end position="345"/>
    </location>
</feature>
<dbReference type="InterPro" id="IPR013121">
    <property type="entry name" value="Fe_red_NAD-bd_6"/>
</dbReference>
<keyword evidence="3 7" id="KW-1133">Transmembrane helix</keyword>
<feature type="compositionally biased region" description="Polar residues" evidence="6">
    <location>
        <begin position="569"/>
        <end position="578"/>
    </location>
</feature>
<dbReference type="Pfam" id="PF08030">
    <property type="entry name" value="NAD_binding_6"/>
    <property type="match status" value="1"/>
</dbReference>
<dbReference type="PANTHER" id="PTHR11972:SF58">
    <property type="entry name" value="NADPH OXIDASE 5"/>
    <property type="match status" value="1"/>
</dbReference>
<dbReference type="Proteomes" id="UP000318571">
    <property type="component" value="Chromosome 10"/>
</dbReference>
<sequence>MYVGVHTNDGLIQQSDLREVMKACMEENGMRFDEKEIEDLAQALYEDAAGLAAGEAAMETHGITVEDLKAELSKHDGLLENLSINIGKWLVPPKPPKPRPFTQRLKDCLPHQFSMMYIRNNKQFLFFTLVFIIIINVALFVARAYYFKDFAMLNNFRPNPFYLLSRANGRVLLYNSSLILILILRNTITIMRQLGMATVFPLDNNIYLHKVVGYMIFIQAWIHTIMHLCNFAINVQPDPVRFVQLTSKYWDEFGPLRPGWMNLPYELPPGCMVSNKTLECPTGALVPELNISYCQICNETDAAPWSLFEWILTDRPHVFGLMPGWANPTGVALILILTIMVMGSLPFVRRGGYFEVFYFSHVLYMGYWILLILHAPEFWKWIIGPGIVFLLEITYRVLSSLMGKGKTTIMAGVVLPSKVTNLIIKRPHNFNFAPGDWVFVKIPVIAKSEWHPFTISSAPEQHGFFTLHIRGVGQWTNRLYSYFEEEYRRQQEGKLEIESGFDRLRGTVHRKYTTMKKALTEYNKHRAVDRDMSNPDFQSIATKYQHDPERSKQRMRIREEKLRARESNGFGSPSSSVKSRGAPATAATTNKSFRYMRRQPTMVKYDLDELNSNLNNNNNNNKSGTDNPSFARSEVRLDDGSDRFDVVVTDSGKIRRRNIPGPPSHRGDSNMDEDGPGKKMTLKKPLEILVDGPFGAPSSNIFRAEHAVLIGTGIGVTPFASILQSIMLRYWQVKRNCPKCEYSWSDDIAPSMFNLKKVDFYWINRDQKSFEWFVKLLSQLEIEQSEQGGVMGHFLEMHMYITSALQKTDMKAVGLQLALDLLHEKEKRDLVTGLKSRTNAGRPNWNKVFTQIREQRKGRVTVFYCGNPILAKVLRKKCDEFGFMFRKEVF</sequence>
<evidence type="ECO:0000259" key="8">
    <source>
        <dbReference type="PROSITE" id="PS51384"/>
    </source>
</evidence>
<dbReference type="InterPro" id="IPR039261">
    <property type="entry name" value="FNR_nucleotide-bd"/>
</dbReference>
<dbReference type="GO" id="GO:0006952">
    <property type="term" value="P:defense response"/>
    <property type="evidence" value="ECO:0007669"/>
    <property type="project" value="TreeGrafter"/>
</dbReference>
<dbReference type="Gene3D" id="3.40.50.80">
    <property type="entry name" value="Nucleotide-binding domain of ferredoxin-NADP reductase (FNR) module"/>
    <property type="match status" value="1"/>
</dbReference>
<dbReference type="OMA" id="CSAYIWI"/>
<keyword evidence="10" id="KW-1185">Reference proteome</keyword>
<evidence type="ECO:0000313" key="9">
    <source>
        <dbReference type="EMBL" id="TRY64026.1"/>
    </source>
</evidence>
<evidence type="ECO:0000313" key="10">
    <source>
        <dbReference type="Proteomes" id="UP000318571"/>
    </source>
</evidence>
<dbReference type="SUPFAM" id="SSF63380">
    <property type="entry name" value="Riboflavin synthase domain-like"/>
    <property type="match status" value="1"/>
</dbReference>
<evidence type="ECO:0000256" key="2">
    <source>
        <dbReference type="ARBA" id="ARBA00022692"/>
    </source>
</evidence>
<dbReference type="CDD" id="cd06186">
    <property type="entry name" value="NOX_Duox_like_FAD_NADP"/>
    <property type="match status" value="1"/>
</dbReference>
<dbReference type="SFLD" id="SFLDG01169">
    <property type="entry name" value="NADPH_oxidase_subgroup_(NOX)"/>
    <property type="match status" value="1"/>
</dbReference>
<protein>
    <recommendedName>
        <fullName evidence="8">FAD-binding FR-type domain-containing protein</fullName>
    </recommendedName>
</protein>
<evidence type="ECO:0000256" key="3">
    <source>
        <dbReference type="ARBA" id="ARBA00022989"/>
    </source>
</evidence>
<keyword evidence="4" id="KW-0560">Oxidoreductase</keyword>
<evidence type="ECO:0000256" key="4">
    <source>
        <dbReference type="ARBA" id="ARBA00023002"/>
    </source>
</evidence>
<dbReference type="Gene3D" id="2.40.30.10">
    <property type="entry name" value="Translation factors"/>
    <property type="match status" value="1"/>
</dbReference>
<feature type="transmembrane region" description="Helical" evidence="7">
    <location>
        <begin position="124"/>
        <end position="146"/>
    </location>
</feature>
<reference evidence="9 10" key="1">
    <citation type="journal article" date="2018" name="Nat. Ecol. Evol.">
        <title>Genomic signatures of mitonuclear coevolution across populations of Tigriopus californicus.</title>
        <authorList>
            <person name="Barreto F.S."/>
            <person name="Watson E.T."/>
            <person name="Lima T.G."/>
            <person name="Willett C.S."/>
            <person name="Edmands S."/>
            <person name="Li W."/>
            <person name="Burton R.S."/>
        </authorList>
    </citation>
    <scope>NUCLEOTIDE SEQUENCE [LARGE SCALE GENOMIC DNA]</scope>
    <source>
        <strain evidence="9 10">San Diego</strain>
    </source>
</reference>
<dbReference type="GO" id="GO:0042554">
    <property type="term" value="P:superoxide anion generation"/>
    <property type="evidence" value="ECO:0007669"/>
    <property type="project" value="TreeGrafter"/>
</dbReference>
<dbReference type="InterPro" id="IPR017927">
    <property type="entry name" value="FAD-bd_FR_type"/>
</dbReference>
<dbReference type="Pfam" id="PF01794">
    <property type="entry name" value="Ferric_reduct"/>
    <property type="match status" value="1"/>
</dbReference>
<feature type="compositionally biased region" description="Low complexity" evidence="6">
    <location>
        <begin position="610"/>
        <end position="621"/>
    </location>
</feature>
<evidence type="ECO:0000256" key="7">
    <source>
        <dbReference type="SAM" id="Phobius"/>
    </source>
</evidence>
<dbReference type="AlphaFoldDB" id="A0A553NF09"/>
<accession>A0A553NF09</accession>
<dbReference type="FunFam" id="3.40.50.80:FF:000012">
    <property type="entry name" value="NADPH oxidase, isoform B"/>
    <property type="match status" value="1"/>
</dbReference>
<dbReference type="Gene3D" id="1.10.238.10">
    <property type="entry name" value="EF-hand"/>
    <property type="match status" value="1"/>
</dbReference>
<dbReference type="InterPro" id="IPR013112">
    <property type="entry name" value="FAD-bd_8"/>
</dbReference>
<feature type="transmembrane region" description="Helical" evidence="7">
    <location>
        <begin position="211"/>
        <end position="233"/>
    </location>
</feature>
<evidence type="ECO:0000256" key="5">
    <source>
        <dbReference type="ARBA" id="ARBA00023136"/>
    </source>
</evidence>
<dbReference type="GO" id="GO:0043020">
    <property type="term" value="C:NADPH oxidase complex"/>
    <property type="evidence" value="ECO:0007669"/>
    <property type="project" value="TreeGrafter"/>
</dbReference>
<dbReference type="EMBL" id="VCGU01000458">
    <property type="protein sequence ID" value="TRY64026.1"/>
    <property type="molecule type" value="Genomic_DNA"/>
</dbReference>
<dbReference type="PROSITE" id="PS51384">
    <property type="entry name" value="FAD_FR"/>
    <property type="match status" value="1"/>
</dbReference>
<comment type="caution">
    <text evidence="9">The sequence shown here is derived from an EMBL/GenBank/DDBJ whole genome shotgun (WGS) entry which is preliminary data.</text>
</comment>
<feature type="region of interest" description="Disordered" evidence="6">
    <location>
        <begin position="610"/>
        <end position="636"/>
    </location>
</feature>
<dbReference type="SUPFAM" id="SSF52343">
    <property type="entry name" value="Ferredoxin reductase-like, C-terminal NADP-linked domain"/>
    <property type="match status" value="1"/>
</dbReference>
<proteinExistence type="predicted"/>
<dbReference type="PANTHER" id="PTHR11972">
    <property type="entry name" value="NADPH OXIDASE"/>
    <property type="match status" value="1"/>
</dbReference>
<evidence type="ECO:0000256" key="6">
    <source>
        <dbReference type="SAM" id="MobiDB-lite"/>
    </source>
</evidence>
<feature type="transmembrane region" description="Helical" evidence="7">
    <location>
        <begin position="171"/>
        <end position="190"/>
    </location>
</feature>
<feature type="domain" description="FAD-binding FR-type" evidence="8">
    <location>
        <begin position="402"/>
        <end position="511"/>
    </location>
</feature>
<dbReference type="InterPro" id="IPR017938">
    <property type="entry name" value="Riboflavin_synthase-like_b-brl"/>
</dbReference>
<feature type="region of interest" description="Disordered" evidence="6">
    <location>
        <begin position="562"/>
        <end position="597"/>
    </location>
</feature>